<sequence length="156" mass="16727">MSLTPLISRAKLKQEAKTIPPPSALPQLSSTSTPLSRSFSTAAAVVCVDQSPDVKHFVSVSCGLRLELSFGKLGRDKAGGPYHRPYKAAIAVLSLSRAIKRSASLGHGLLGVIRPLGDDKGICHGICVVQDRLERERHFHFTASSTQEPILSLDSN</sequence>
<evidence type="ECO:0000313" key="2">
    <source>
        <dbReference type="Proteomes" id="UP000266723"/>
    </source>
</evidence>
<reference evidence="1 2" key="1">
    <citation type="journal article" date="2020" name="BMC Genomics">
        <title>Intraspecific diversification of the crop wild relative Brassica cretica Lam. using demographic model selection.</title>
        <authorList>
            <person name="Kioukis A."/>
            <person name="Michalopoulou V.A."/>
            <person name="Briers L."/>
            <person name="Pirintsos S."/>
            <person name="Studholme D.J."/>
            <person name="Pavlidis P."/>
            <person name="Sarris P.F."/>
        </authorList>
    </citation>
    <scope>NUCLEOTIDE SEQUENCE [LARGE SCALE GENOMIC DNA]</scope>
    <source>
        <strain evidence="2">cv. PFS-1207/04</strain>
    </source>
</reference>
<dbReference type="Proteomes" id="UP000266723">
    <property type="component" value="Unassembled WGS sequence"/>
</dbReference>
<comment type="caution">
    <text evidence="1">The sequence shown here is derived from an EMBL/GenBank/DDBJ whole genome shotgun (WGS) entry which is preliminary data.</text>
</comment>
<name>A0ABQ7D5S7_BRACR</name>
<organism evidence="1 2">
    <name type="scientific">Brassica cretica</name>
    <name type="common">Mustard</name>
    <dbReference type="NCBI Taxonomy" id="69181"/>
    <lineage>
        <taxon>Eukaryota</taxon>
        <taxon>Viridiplantae</taxon>
        <taxon>Streptophyta</taxon>
        <taxon>Embryophyta</taxon>
        <taxon>Tracheophyta</taxon>
        <taxon>Spermatophyta</taxon>
        <taxon>Magnoliopsida</taxon>
        <taxon>eudicotyledons</taxon>
        <taxon>Gunneridae</taxon>
        <taxon>Pentapetalae</taxon>
        <taxon>rosids</taxon>
        <taxon>malvids</taxon>
        <taxon>Brassicales</taxon>
        <taxon>Brassicaceae</taxon>
        <taxon>Brassiceae</taxon>
        <taxon>Brassica</taxon>
    </lineage>
</organism>
<gene>
    <name evidence="1" type="ORF">DY000_02018777</name>
</gene>
<keyword evidence="2" id="KW-1185">Reference proteome</keyword>
<accession>A0ABQ7D5S7</accession>
<proteinExistence type="predicted"/>
<dbReference type="EMBL" id="QGKV02000759">
    <property type="protein sequence ID" value="KAF3566808.1"/>
    <property type="molecule type" value="Genomic_DNA"/>
</dbReference>
<evidence type="ECO:0000313" key="1">
    <source>
        <dbReference type="EMBL" id="KAF3566808.1"/>
    </source>
</evidence>
<protein>
    <submittedName>
        <fullName evidence="1">Uncharacterized protein</fullName>
    </submittedName>
</protein>